<proteinExistence type="predicted"/>
<keyword evidence="2" id="KW-1015">Disulfide bond</keyword>
<protein>
    <submittedName>
        <fullName evidence="5">FCGBP protein</fullName>
    </submittedName>
</protein>
<dbReference type="SUPFAM" id="SSF57567">
    <property type="entry name" value="Serine protease inhibitors"/>
    <property type="match status" value="2"/>
</dbReference>
<dbReference type="CDD" id="cd19941">
    <property type="entry name" value="TIL"/>
    <property type="match status" value="2"/>
</dbReference>
<dbReference type="AlphaFoldDB" id="A0A7L0FZU2"/>
<accession>A0A7L0FZU2</accession>
<evidence type="ECO:0000256" key="2">
    <source>
        <dbReference type="ARBA" id="ARBA00023157"/>
    </source>
</evidence>
<dbReference type="InterPro" id="IPR025615">
    <property type="entry name" value="TILa_dom"/>
</dbReference>
<name>A0A7L0FZU2_CORCN</name>
<feature type="domain" description="VWFD" evidence="4">
    <location>
        <begin position="1"/>
        <end position="99"/>
    </location>
</feature>
<evidence type="ECO:0000313" key="5">
    <source>
        <dbReference type="EMBL" id="NXK01227.1"/>
    </source>
</evidence>
<organism evidence="5 6">
    <name type="scientific">Corythaixoides concolor</name>
    <name type="common">Grey go-away-bird</name>
    <dbReference type="NCBI Taxonomy" id="103956"/>
    <lineage>
        <taxon>Eukaryota</taxon>
        <taxon>Metazoa</taxon>
        <taxon>Chordata</taxon>
        <taxon>Craniata</taxon>
        <taxon>Vertebrata</taxon>
        <taxon>Euteleostomi</taxon>
        <taxon>Archelosauria</taxon>
        <taxon>Archosauria</taxon>
        <taxon>Dinosauria</taxon>
        <taxon>Saurischia</taxon>
        <taxon>Theropoda</taxon>
        <taxon>Coelurosauria</taxon>
        <taxon>Aves</taxon>
        <taxon>Neognathae</taxon>
        <taxon>Neoaves</taxon>
        <taxon>Otidimorphae</taxon>
        <taxon>Musophagiformes</taxon>
        <taxon>Musophagidae</taxon>
        <taxon>Corythaixoides</taxon>
    </lineage>
</organism>
<dbReference type="GO" id="GO:0031012">
    <property type="term" value="C:extracellular matrix"/>
    <property type="evidence" value="ECO:0007669"/>
    <property type="project" value="TreeGrafter"/>
</dbReference>
<dbReference type="SMART" id="SM00832">
    <property type="entry name" value="C8"/>
    <property type="match status" value="3"/>
</dbReference>
<feature type="non-terminal residue" evidence="5">
    <location>
        <position position="935"/>
    </location>
</feature>
<feature type="domain" description="VWFD" evidence="4">
    <location>
        <begin position="308"/>
        <end position="488"/>
    </location>
</feature>
<evidence type="ECO:0000259" key="4">
    <source>
        <dbReference type="PROSITE" id="PS51233"/>
    </source>
</evidence>
<keyword evidence="3" id="KW-0325">Glycoprotein</keyword>
<dbReference type="InterPro" id="IPR001846">
    <property type="entry name" value="VWF_type-D"/>
</dbReference>
<dbReference type="FunFam" id="2.10.25.10:FF:000055">
    <property type="entry name" value="alpha-tectorin isoform X1"/>
    <property type="match status" value="2"/>
</dbReference>
<dbReference type="EMBL" id="VXAM01002703">
    <property type="protein sequence ID" value="NXK01227.1"/>
    <property type="molecule type" value="Genomic_DNA"/>
</dbReference>
<dbReference type="SMART" id="SM00216">
    <property type="entry name" value="VWD"/>
    <property type="match status" value="2"/>
</dbReference>
<dbReference type="Pfam" id="PF01826">
    <property type="entry name" value="TIL"/>
    <property type="match status" value="2"/>
</dbReference>
<sequence>FQVNGVAEVLPCTPSAGVQVSSSGFYTVVTTDFGLRVKFDGNHRVEVMLPSSFGQKVCGMCGNYNGMAADDFLNPEGVLEPDSTSLGNSWQVTNDSSCSAGPLPTPACNESDKQVIASSLFCGLLTDTSGPFQMCHALLSPGAYFDTCFYDLCELGLDHEALCNSLQSYVDACQSLGVKMPVWRNATFCPVACPANSHYEPCAAACPATCIDPMAPATCSLPCVEGCVCDSSYLLYNDQCVPSQQCGCWYNGQHYPVGSEFWTDNTCSSKCRCPARGSKVQCWDASCPAGQYCGVQDGKPECLRDSYGICHVHGDPHYNTFDKVTHSFMGNCTYTLAKVCSNTTSLPYFNVEAKNEHRGSTRVSYVREVLVEVYGERVVIVKKEQSQVLVNGLRQTLPVSAAGGAITVSRSGRYIALETGFNLRVSYDTDHSVEVKVPTSYFNLTCGMCGNFNNRREDDYMMPNGQQAADSDALGESWQVPDNDASCGVPVPSPPCSAEEEKLYGSDQFCGTLTARPGSFEKCHAVINPQSYFETCFYDLCALNGSQEVLCAALEAYADACQAAGVTLLPWRNATFCPLLCPANSYYDPCMSGCPATCVDRQAPQNCSKPCVEGCACTSGFLLSGDTCVPEAHCGCLFEGNYYSVSEYSVSENCTRQCRCEANGQMVCSVLSCGEDEVCKIQDGQRGCYPASTALCHIYGDPHYSTFDGKLHHFQGSCNYTVVTGCDNSSVGFRHAFMLLSPSLPLIQINGALASLPASPAPGVTVSLSGSYVRVSTKLGLQLQFNGDHELLVRVSEKLKGKLCGLCGTYTGSQQDDFMRPDGIVVPDFNDFGASWRVPDDEWPTVCLLCRCDPAISPPASCSPEEEEAANKQCAVLTQLGGPFQPCRAVLPPQTYFESCVYDQCATGGSTEQLCNDLGAYATACVEAGVTLGDW</sequence>
<dbReference type="InterPro" id="IPR001007">
    <property type="entry name" value="VWF_dom"/>
</dbReference>
<dbReference type="PANTHER" id="PTHR11339">
    <property type="entry name" value="EXTRACELLULAR MATRIX GLYCOPROTEIN RELATED"/>
    <property type="match status" value="1"/>
</dbReference>
<keyword evidence="1" id="KW-0677">Repeat</keyword>
<feature type="non-terminal residue" evidence="5">
    <location>
        <position position="1"/>
    </location>
</feature>
<dbReference type="InterPro" id="IPR014853">
    <property type="entry name" value="VWF/SSPO/ZAN-like_Cys-rich_dom"/>
</dbReference>
<dbReference type="Pfam" id="PF12714">
    <property type="entry name" value="TILa"/>
    <property type="match status" value="2"/>
</dbReference>
<comment type="caution">
    <text evidence="5">The sequence shown here is derived from an EMBL/GenBank/DDBJ whole genome shotgun (WGS) entry which is preliminary data.</text>
</comment>
<evidence type="ECO:0000256" key="1">
    <source>
        <dbReference type="ARBA" id="ARBA00022737"/>
    </source>
</evidence>
<dbReference type="GO" id="GO:0005615">
    <property type="term" value="C:extracellular space"/>
    <property type="evidence" value="ECO:0007669"/>
    <property type="project" value="TreeGrafter"/>
</dbReference>
<dbReference type="PANTHER" id="PTHR11339:SF374">
    <property type="entry name" value="ZONADHESIN"/>
    <property type="match status" value="1"/>
</dbReference>
<dbReference type="InterPro" id="IPR050780">
    <property type="entry name" value="Mucin_vWF_Thrombospondin_sf"/>
</dbReference>
<dbReference type="Pfam" id="PF08742">
    <property type="entry name" value="C8"/>
    <property type="match status" value="3"/>
</dbReference>
<reference evidence="5 6" key="1">
    <citation type="submission" date="2019-09" db="EMBL/GenBank/DDBJ databases">
        <title>Bird 10,000 Genomes (B10K) Project - Family phase.</title>
        <authorList>
            <person name="Zhang G."/>
        </authorList>
    </citation>
    <scope>NUCLEOTIDE SEQUENCE [LARGE SCALE GENOMIC DNA]</scope>
    <source>
        <strain evidence="5">B10K-DU-011-20</strain>
        <tissue evidence="5">Muscle</tissue>
    </source>
</reference>
<evidence type="ECO:0000313" key="6">
    <source>
        <dbReference type="Proteomes" id="UP000526942"/>
    </source>
</evidence>
<dbReference type="Proteomes" id="UP000526942">
    <property type="component" value="Unassembled WGS sequence"/>
</dbReference>
<keyword evidence="6" id="KW-1185">Reference proteome</keyword>
<gene>
    <name evidence="5" type="primary">Fcgbp_1</name>
    <name evidence="5" type="ORF">CORCON_R10098</name>
</gene>
<evidence type="ECO:0000256" key="3">
    <source>
        <dbReference type="ARBA" id="ARBA00023180"/>
    </source>
</evidence>
<dbReference type="OrthoDB" id="5945029at2759"/>
<dbReference type="Gene3D" id="2.10.25.10">
    <property type="entry name" value="Laminin"/>
    <property type="match status" value="2"/>
</dbReference>
<feature type="domain" description="VWFD" evidence="4">
    <location>
        <begin position="694"/>
        <end position="848"/>
    </location>
</feature>
<dbReference type="SMART" id="SM00215">
    <property type="entry name" value="VWC_out"/>
    <property type="match status" value="2"/>
</dbReference>
<dbReference type="InterPro" id="IPR036084">
    <property type="entry name" value="Ser_inhib-like_sf"/>
</dbReference>
<dbReference type="InterPro" id="IPR002919">
    <property type="entry name" value="TIL_dom"/>
</dbReference>
<dbReference type="Pfam" id="PF00094">
    <property type="entry name" value="VWD"/>
    <property type="match status" value="4"/>
</dbReference>
<dbReference type="PROSITE" id="PS51233">
    <property type="entry name" value="VWFD"/>
    <property type="match status" value="3"/>
</dbReference>